<proteinExistence type="predicted"/>
<protein>
    <submittedName>
        <fullName evidence="1">Membrane or secreted protein</fullName>
    </submittedName>
</protein>
<organism evidence="1">
    <name type="scientific">gut metagenome</name>
    <dbReference type="NCBI Taxonomy" id="749906"/>
    <lineage>
        <taxon>unclassified sequences</taxon>
        <taxon>metagenomes</taxon>
        <taxon>organismal metagenomes</taxon>
    </lineage>
</organism>
<name>J9G4R5_9ZZZZ</name>
<comment type="caution">
    <text evidence="1">The sequence shown here is derived from an EMBL/GenBank/DDBJ whole genome shotgun (WGS) entry which is preliminary data.</text>
</comment>
<reference evidence="1" key="1">
    <citation type="journal article" date="2012" name="PLoS ONE">
        <title>Gene sets for utilization of primary and secondary nutrition supplies in the distal gut of endangered iberian lynx.</title>
        <authorList>
            <person name="Alcaide M."/>
            <person name="Messina E."/>
            <person name="Richter M."/>
            <person name="Bargiela R."/>
            <person name="Peplies J."/>
            <person name="Huws S.A."/>
            <person name="Newbold C.J."/>
            <person name="Golyshin P.N."/>
            <person name="Simon M.A."/>
            <person name="Lopez G."/>
            <person name="Yakimov M.M."/>
            <person name="Ferrer M."/>
        </authorList>
    </citation>
    <scope>NUCLEOTIDE SEQUENCE</scope>
</reference>
<gene>
    <name evidence="1" type="ORF">EVA_15085</name>
</gene>
<dbReference type="AlphaFoldDB" id="J9G4R5"/>
<accession>J9G4R5</accession>
<sequence length="68" mass="6948">MKVGSSSANFNKAVVIFSWSAFVFGSTATLITGSGNTIFSKMNDAFSSANVSPVVVFLKPTAAAISPA</sequence>
<dbReference type="EMBL" id="AMCI01005093">
    <property type="protein sequence ID" value="EJW96807.1"/>
    <property type="molecule type" value="Genomic_DNA"/>
</dbReference>
<evidence type="ECO:0000313" key="1">
    <source>
        <dbReference type="EMBL" id="EJW96807.1"/>
    </source>
</evidence>